<feature type="transmembrane region" description="Helical" evidence="6">
    <location>
        <begin position="316"/>
        <end position="343"/>
    </location>
</feature>
<keyword evidence="4 6" id="KW-1133">Transmembrane helix</keyword>
<dbReference type="EMBL" id="FPIZ01000001">
    <property type="protein sequence ID" value="SFW13481.1"/>
    <property type="molecule type" value="Genomic_DNA"/>
</dbReference>
<sequence length="773" mass="86610">MLSTFLQKTIRIYKSNRLLFLINTLGLSIGMASFIILILWVTKEKSYNTFLKNDSVYQVVTNYTVNGGVRSARSTSLPLIRAMGPGVAGVEAVAYTKPVSGGLIKAAGKQARSNGRYASADIFRIFPQPFLLGTADVALTDLSAIVISSSLAERLYGKDWRTQSENNVLALNQKEYMVKGVFESFPEHSTFSSDFFIPMEKDTNEHIGSYNYETYIKLNEKASAANVVNSINKKIAGLSAVSILLQPFRDIHLYSNFNNGKVDGGRILYVRLFMVAAFFLLGMGCINFMNLYIASSFKRTKELSVKRLIGAGRGTLVWQLISEAYITVFISVVLSLLLTFLLLPFINEYLSENLRFPIQSWQFWLFILGVFMVTGLLASVYPALRLTSFSPLSVLKSHQGAKIGGIGITKILFTLQFFISIFLIYIAFTTNRQVRYLLDKDLGYNKENIIGKKLSPDEVQKIDLLKQELAGKSFVTSETFSSSNLISGTPMTGDVAWTGKTPADSVRFAVLYTDKDFVKTFKVKLLTGNAGAEFGADLPVVINKKAAKIMGGEVAILNKTINVFGNNCRVTGIADDFNFTSLYNPIDPLIIADYPSEADYIFIRPVPGREADAIAYLEKLGRNDSGKQESYFWVKDSLDTLYQDEANLGRRSFLFSIVCILIAMSGFLGLVNFSIIKRMREMGIRKVFGSSQQQMLLLIFKDFLQCIVIAVLIAIPVSYMFLNNWLDKFPYRIYLHPVSFLIPLVCMGFIIFLVVLFYSFRLEKINPIHVLKE</sequence>
<evidence type="ECO:0000256" key="3">
    <source>
        <dbReference type="ARBA" id="ARBA00022692"/>
    </source>
</evidence>
<keyword evidence="3 6" id="KW-0812">Transmembrane</keyword>
<keyword evidence="2" id="KW-1003">Cell membrane</keyword>
<comment type="subcellular location">
    <subcellularLocation>
        <location evidence="1">Cell membrane</location>
        <topology evidence="1">Multi-pass membrane protein</topology>
    </subcellularLocation>
</comment>
<evidence type="ECO:0000259" key="8">
    <source>
        <dbReference type="Pfam" id="PF12704"/>
    </source>
</evidence>
<feature type="transmembrane region" description="Helical" evidence="6">
    <location>
        <begin position="405"/>
        <end position="428"/>
    </location>
</feature>
<evidence type="ECO:0000256" key="4">
    <source>
        <dbReference type="ARBA" id="ARBA00022989"/>
    </source>
</evidence>
<dbReference type="Proteomes" id="UP001326715">
    <property type="component" value="Chromosome"/>
</dbReference>
<reference evidence="9 11" key="1">
    <citation type="submission" date="2016-11" db="EMBL/GenBank/DDBJ databases">
        <authorList>
            <person name="Jaros S."/>
            <person name="Januszkiewicz K."/>
            <person name="Wedrychowicz H."/>
        </authorList>
    </citation>
    <scope>NUCLEOTIDE SEQUENCE [LARGE SCALE GENOMIC DNA]</scope>
    <source>
        <strain evidence="9 11">DSM 784</strain>
    </source>
</reference>
<evidence type="ECO:0000256" key="6">
    <source>
        <dbReference type="SAM" id="Phobius"/>
    </source>
</evidence>
<accession>A0A1K1LRD4</accession>
<dbReference type="EMBL" id="CP140154">
    <property type="protein sequence ID" value="WQG89474.1"/>
    <property type="molecule type" value="Genomic_DNA"/>
</dbReference>
<evidence type="ECO:0000313" key="9">
    <source>
        <dbReference type="EMBL" id="SFW13481.1"/>
    </source>
</evidence>
<feature type="transmembrane region" description="Helical" evidence="6">
    <location>
        <begin position="696"/>
        <end position="722"/>
    </location>
</feature>
<evidence type="ECO:0000256" key="1">
    <source>
        <dbReference type="ARBA" id="ARBA00004651"/>
    </source>
</evidence>
<dbReference type="RefSeq" id="WP_083571297.1">
    <property type="nucleotide sequence ID" value="NZ_CP140154.1"/>
</dbReference>
<dbReference type="STRING" id="1004.SAMN05661012_00160"/>
<evidence type="ECO:0000313" key="11">
    <source>
        <dbReference type="Proteomes" id="UP000183788"/>
    </source>
</evidence>
<feature type="transmembrane region" description="Helical" evidence="6">
    <location>
        <begin position="653"/>
        <end position="675"/>
    </location>
</feature>
<feature type="transmembrane region" description="Helical" evidence="6">
    <location>
        <begin position="20"/>
        <end position="41"/>
    </location>
</feature>
<feature type="transmembrane region" description="Helical" evidence="6">
    <location>
        <begin position="734"/>
        <end position="758"/>
    </location>
</feature>
<dbReference type="PANTHER" id="PTHR30572">
    <property type="entry name" value="MEMBRANE COMPONENT OF TRANSPORTER-RELATED"/>
    <property type="match status" value="1"/>
</dbReference>
<evidence type="ECO:0000256" key="2">
    <source>
        <dbReference type="ARBA" id="ARBA00022475"/>
    </source>
</evidence>
<gene>
    <name evidence="9" type="ORF">SAMN05661012_00160</name>
    <name evidence="10" type="ORF">SR876_31570</name>
</gene>
<evidence type="ECO:0000256" key="5">
    <source>
        <dbReference type="ARBA" id="ARBA00023136"/>
    </source>
</evidence>
<feature type="domain" description="ABC3 transporter permease C-terminal" evidence="7">
    <location>
        <begin position="275"/>
        <end position="391"/>
    </location>
</feature>
<dbReference type="AlphaFoldDB" id="A0A1K1LRD4"/>
<dbReference type="OrthoDB" id="1488863at2"/>
<protein>
    <submittedName>
        <fullName evidence="10">FtsX-like permease family protein</fullName>
    </submittedName>
    <submittedName>
        <fullName evidence="9">MacB-like core domain-containing protein</fullName>
    </submittedName>
</protein>
<dbReference type="Proteomes" id="UP000183788">
    <property type="component" value="Unassembled WGS sequence"/>
</dbReference>
<feature type="domain" description="MacB-like periplasmic core" evidence="8">
    <location>
        <begin position="21"/>
        <end position="233"/>
    </location>
</feature>
<evidence type="ECO:0000313" key="12">
    <source>
        <dbReference type="Proteomes" id="UP001326715"/>
    </source>
</evidence>
<dbReference type="InterPro" id="IPR050250">
    <property type="entry name" value="Macrolide_Exporter_MacB"/>
</dbReference>
<dbReference type="InterPro" id="IPR025857">
    <property type="entry name" value="MacB_PCD"/>
</dbReference>
<evidence type="ECO:0000313" key="10">
    <source>
        <dbReference type="EMBL" id="WQG89474.1"/>
    </source>
</evidence>
<reference evidence="10 12" key="2">
    <citation type="submission" date="2023-11" db="EMBL/GenBank/DDBJ databases">
        <title>MicrobeMod: A computational toolkit for identifying prokaryotic methylation and restriction-modification with nanopore sequencing.</title>
        <authorList>
            <person name="Crits-Christoph A."/>
            <person name="Kang S.C."/>
            <person name="Lee H."/>
            <person name="Ostrov N."/>
        </authorList>
    </citation>
    <scope>NUCLEOTIDE SEQUENCE [LARGE SCALE GENOMIC DNA]</scope>
    <source>
        <strain evidence="10 12">ATCC 23090</strain>
    </source>
</reference>
<evidence type="ECO:0000259" key="7">
    <source>
        <dbReference type="Pfam" id="PF02687"/>
    </source>
</evidence>
<name>A0A1K1LRD4_9BACT</name>
<keyword evidence="12" id="KW-1185">Reference proteome</keyword>
<feature type="transmembrane region" description="Helical" evidence="6">
    <location>
        <begin position="268"/>
        <end position="295"/>
    </location>
</feature>
<feature type="domain" description="ABC3 transporter permease C-terminal" evidence="7">
    <location>
        <begin position="654"/>
        <end position="767"/>
    </location>
</feature>
<organism evidence="9 11">
    <name type="scientific">Chitinophaga sancti</name>
    <dbReference type="NCBI Taxonomy" id="1004"/>
    <lineage>
        <taxon>Bacteria</taxon>
        <taxon>Pseudomonadati</taxon>
        <taxon>Bacteroidota</taxon>
        <taxon>Chitinophagia</taxon>
        <taxon>Chitinophagales</taxon>
        <taxon>Chitinophagaceae</taxon>
        <taxon>Chitinophaga</taxon>
    </lineage>
</organism>
<feature type="transmembrane region" description="Helical" evidence="6">
    <location>
        <begin position="363"/>
        <end position="384"/>
    </location>
</feature>
<dbReference type="GO" id="GO:0022857">
    <property type="term" value="F:transmembrane transporter activity"/>
    <property type="evidence" value="ECO:0007669"/>
    <property type="project" value="TreeGrafter"/>
</dbReference>
<dbReference type="InterPro" id="IPR003838">
    <property type="entry name" value="ABC3_permease_C"/>
</dbReference>
<dbReference type="Pfam" id="PF12704">
    <property type="entry name" value="MacB_PCD"/>
    <property type="match status" value="2"/>
</dbReference>
<dbReference type="PANTHER" id="PTHR30572:SF18">
    <property type="entry name" value="ABC-TYPE MACROLIDE FAMILY EXPORT SYSTEM PERMEASE COMPONENT 2"/>
    <property type="match status" value="1"/>
</dbReference>
<keyword evidence="5 6" id="KW-0472">Membrane</keyword>
<dbReference type="Pfam" id="PF02687">
    <property type="entry name" value="FtsX"/>
    <property type="match status" value="2"/>
</dbReference>
<feature type="domain" description="MacB-like periplasmic core" evidence="8">
    <location>
        <begin position="503"/>
        <end position="614"/>
    </location>
</feature>
<dbReference type="GO" id="GO:0005886">
    <property type="term" value="C:plasma membrane"/>
    <property type="evidence" value="ECO:0007669"/>
    <property type="project" value="UniProtKB-SubCell"/>
</dbReference>
<proteinExistence type="predicted"/>